<feature type="region of interest" description="Disordered" evidence="1">
    <location>
        <begin position="61"/>
        <end position="94"/>
    </location>
</feature>
<gene>
    <name evidence="2" type="ORF">Acr_15g0004960</name>
</gene>
<comment type="caution">
    <text evidence="2">The sequence shown here is derived from an EMBL/GenBank/DDBJ whole genome shotgun (WGS) entry which is preliminary data.</text>
</comment>
<keyword evidence="3" id="KW-1185">Reference proteome</keyword>
<name>A0A7J0FTY6_9ERIC</name>
<proteinExistence type="predicted"/>
<dbReference type="Proteomes" id="UP000585474">
    <property type="component" value="Unassembled WGS sequence"/>
</dbReference>
<accession>A0A7J0FTY6</accession>
<evidence type="ECO:0000313" key="2">
    <source>
        <dbReference type="EMBL" id="GFZ01887.1"/>
    </source>
</evidence>
<reference evidence="2 3" key="1">
    <citation type="submission" date="2019-07" db="EMBL/GenBank/DDBJ databases">
        <title>De Novo Assembly of kiwifruit Actinidia rufa.</title>
        <authorList>
            <person name="Sugita-Konishi S."/>
            <person name="Sato K."/>
            <person name="Mori E."/>
            <person name="Abe Y."/>
            <person name="Kisaki G."/>
            <person name="Hamano K."/>
            <person name="Suezawa K."/>
            <person name="Otani M."/>
            <person name="Fukuda T."/>
            <person name="Manabe T."/>
            <person name="Gomi K."/>
            <person name="Tabuchi M."/>
            <person name="Akimitsu K."/>
            <person name="Kataoka I."/>
        </authorList>
    </citation>
    <scope>NUCLEOTIDE SEQUENCE [LARGE SCALE GENOMIC DNA]</scope>
    <source>
        <strain evidence="3">cv. Fuchu</strain>
    </source>
</reference>
<evidence type="ECO:0000256" key="1">
    <source>
        <dbReference type="SAM" id="MobiDB-lite"/>
    </source>
</evidence>
<organism evidence="2 3">
    <name type="scientific">Actinidia rufa</name>
    <dbReference type="NCBI Taxonomy" id="165716"/>
    <lineage>
        <taxon>Eukaryota</taxon>
        <taxon>Viridiplantae</taxon>
        <taxon>Streptophyta</taxon>
        <taxon>Embryophyta</taxon>
        <taxon>Tracheophyta</taxon>
        <taxon>Spermatophyta</taxon>
        <taxon>Magnoliopsida</taxon>
        <taxon>eudicotyledons</taxon>
        <taxon>Gunneridae</taxon>
        <taxon>Pentapetalae</taxon>
        <taxon>asterids</taxon>
        <taxon>Ericales</taxon>
        <taxon>Actinidiaceae</taxon>
        <taxon>Actinidia</taxon>
    </lineage>
</organism>
<dbReference type="AlphaFoldDB" id="A0A7J0FTY6"/>
<sequence length="94" mass="10737">MARATAPLSPESLIFSSMFTRGGFCPHFRRTHPSIDERQRETLLRTDRPTRARISGETFWSYPARSPNERQASGSFRISPAHGKQAESEQLQLF</sequence>
<dbReference type="EMBL" id="BJWL01000015">
    <property type="protein sequence ID" value="GFZ01887.1"/>
    <property type="molecule type" value="Genomic_DNA"/>
</dbReference>
<protein>
    <submittedName>
        <fullName evidence="2">Uncharacterized protein</fullName>
    </submittedName>
</protein>
<evidence type="ECO:0000313" key="3">
    <source>
        <dbReference type="Proteomes" id="UP000585474"/>
    </source>
</evidence>